<keyword evidence="2" id="KW-0131">Cell cycle</keyword>
<keyword evidence="1" id="KW-0649">Protein kinase inhibitor</keyword>
<dbReference type="GO" id="GO:0032875">
    <property type="term" value="P:regulation of DNA endoreduplication"/>
    <property type="evidence" value="ECO:0007669"/>
    <property type="project" value="InterPro"/>
</dbReference>
<organism evidence="4 5">
    <name type="scientific">Microthlaspi erraticum</name>
    <dbReference type="NCBI Taxonomy" id="1685480"/>
    <lineage>
        <taxon>Eukaryota</taxon>
        <taxon>Viridiplantae</taxon>
        <taxon>Streptophyta</taxon>
        <taxon>Embryophyta</taxon>
        <taxon>Tracheophyta</taxon>
        <taxon>Spermatophyta</taxon>
        <taxon>Magnoliopsida</taxon>
        <taxon>eudicotyledons</taxon>
        <taxon>Gunneridae</taxon>
        <taxon>Pentapetalae</taxon>
        <taxon>rosids</taxon>
        <taxon>malvids</taxon>
        <taxon>Brassicales</taxon>
        <taxon>Brassicaceae</taxon>
        <taxon>Coluteocarpeae</taxon>
        <taxon>Microthlaspi</taxon>
    </lineage>
</organism>
<gene>
    <name evidence="4" type="ORF">MERR_LOCUS35720</name>
</gene>
<comment type="caution">
    <text evidence="4">The sequence shown here is derived from an EMBL/GenBank/DDBJ whole genome shotgun (WGS) entry which is preliminary data.</text>
</comment>
<dbReference type="InterPro" id="IPR040389">
    <property type="entry name" value="SMR"/>
</dbReference>
<feature type="region of interest" description="Disordered" evidence="3">
    <location>
        <begin position="1"/>
        <end position="73"/>
    </location>
</feature>
<evidence type="ECO:0000313" key="5">
    <source>
        <dbReference type="Proteomes" id="UP000467841"/>
    </source>
</evidence>
<feature type="compositionally biased region" description="Low complexity" evidence="3">
    <location>
        <begin position="36"/>
        <end position="58"/>
    </location>
</feature>
<keyword evidence="5" id="KW-1185">Reference proteome</keyword>
<reference evidence="4" key="1">
    <citation type="submission" date="2020-01" db="EMBL/GenBank/DDBJ databases">
        <authorList>
            <person name="Mishra B."/>
        </authorList>
    </citation>
    <scope>NUCLEOTIDE SEQUENCE [LARGE SCALE GENOMIC DNA]</scope>
</reference>
<proteinExistence type="predicted"/>
<dbReference type="PANTHER" id="PTHR33142:SF8">
    <property type="entry name" value="CYCLIN-DEPENDENT PROTEIN KINASE INHIBITOR SMR9"/>
    <property type="match status" value="1"/>
</dbReference>
<evidence type="ECO:0000313" key="4">
    <source>
        <dbReference type="EMBL" id="CAA7048485.1"/>
    </source>
</evidence>
<dbReference type="AlphaFoldDB" id="A0A6D2K6F0"/>
<evidence type="ECO:0000256" key="1">
    <source>
        <dbReference type="ARBA" id="ARBA00023013"/>
    </source>
</evidence>
<protein>
    <submittedName>
        <fullName evidence="4">Uncharacterized protein</fullName>
    </submittedName>
</protein>
<dbReference type="Proteomes" id="UP000467841">
    <property type="component" value="Unassembled WGS sequence"/>
</dbReference>
<evidence type="ECO:0000256" key="3">
    <source>
        <dbReference type="SAM" id="MobiDB-lite"/>
    </source>
</evidence>
<name>A0A6D2K6F0_9BRAS</name>
<accession>A0A6D2K6F0</accession>
<dbReference type="PANTHER" id="PTHR33142">
    <property type="entry name" value="CYCLIN-DEPENDENT PROTEIN KINASE INHIBITOR SMR13"/>
    <property type="match status" value="1"/>
</dbReference>
<feature type="compositionally biased region" description="Polar residues" evidence="3">
    <location>
        <begin position="21"/>
        <end position="35"/>
    </location>
</feature>
<dbReference type="EMBL" id="CACVBM020001385">
    <property type="protein sequence ID" value="CAA7048485.1"/>
    <property type="molecule type" value="Genomic_DNA"/>
</dbReference>
<feature type="compositionally biased region" description="Basic residues" evidence="3">
    <location>
        <begin position="1"/>
        <end position="20"/>
    </location>
</feature>
<evidence type="ECO:0000256" key="2">
    <source>
        <dbReference type="ARBA" id="ARBA00023306"/>
    </source>
</evidence>
<dbReference type="OrthoDB" id="1840446at2759"/>
<dbReference type="GO" id="GO:0005634">
    <property type="term" value="C:nucleus"/>
    <property type="evidence" value="ECO:0007669"/>
    <property type="project" value="TreeGrafter"/>
</dbReference>
<dbReference type="GO" id="GO:0004860">
    <property type="term" value="F:protein kinase inhibitor activity"/>
    <property type="evidence" value="ECO:0007669"/>
    <property type="project" value="UniProtKB-KW"/>
</dbReference>
<sequence>MASKGKKPTRRTAKGRRTRSNFKNPSPPCSINSDVTSTTASPTSPSSTATSTSSIPASGCCTPNSKKSRIPDMLTCPPAPKKQRVAQNFALRRRQIAFFAPPDVELFFVFALGHNHGQQITK</sequence>